<gene>
    <name evidence="1" type="ORF">N7472_001686</name>
</gene>
<accession>A0A9W9MPT3</accession>
<dbReference type="EMBL" id="JAPQKP010000002">
    <property type="protein sequence ID" value="KAJ5205238.1"/>
    <property type="molecule type" value="Genomic_DNA"/>
</dbReference>
<evidence type="ECO:0000313" key="2">
    <source>
        <dbReference type="Proteomes" id="UP001150879"/>
    </source>
</evidence>
<dbReference type="AlphaFoldDB" id="A0A9W9MPT3"/>
<keyword evidence="2" id="KW-1185">Reference proteome</keyword>
<proteinExistence type="predicted"/>
<dbReference type="Proteomes" id="UP001150879">
    <property type="component" value="Unassembled WGS sequence"/>
</dbReference>
<organism evidence="1 2">
    <name type="scientific">Penicillium cf. griseofulvum</name>
    <dbReference type="NCBI Taxonomy" id="2972120"/>
    <lineage>
        <taxon>Eukaryota</taxon>
        <taxon>Fungi</taxon>
        <taxon>Dikarya</taxon>
        <taxon>Ascomycota</taxon>
        <taxon>Pezizomycotina</taxon>
        <taxon>Eurotiomycetes</taxon>
        <taxon>Eurotiomycetidae</taxon>
        <taxon>Eurotiales</taxon>
        <taxon>Aspergillaceae</taxon>
        <taxon>Penicillium</taxon>
    </lineage>
</organism>
<evidence type="ECO:0000313" key="1">
    <source>
        <dbReference type="EMBL" id="KAJ5205238.1"/>
    </source>
</evidence>
<sequence length="89" mass="10255">MPHKVVSVTVRGRKGKEEVHRTMRSVVDTLWMVIPSIELGKRASAANSIESGTLETARLILWSSQIFKVLLEVRERLRSEERREGRDVR</sequence>
<protein>
    <submittedName>
        <fullName evidence="1">Uncharacterized protein</fullName>
    </submittedName>
</protein>
<reference evidence="1" key="2">
    <citation type="journal article" date="2023" name="IMA Fungus">
        <title>Comparative genomic study of the Penicillium genus elucidates a diverse pangenome and 15 lateral gene transfer events.</title>
        <authorList>
            <person name="Petersen C."/>
            <person name="Sorensen T."/>
            <person name="Nielsen M.R."/>
            <person name="Sondergaard T.E."/>
            <person name="Sorensen J.L."/>
            <person name="Fitzpatrick D.A."/>
            <person name="Frisvad J.C."/>
            <person name="Nielsen K.L."/>
        </authorList>
    </citation>
    <scope>NUCLEOTIDE SEQUENCE</scope>
    <source>
        <strain evidence="1">IBT 16849</strain>
    </source>
</reference>
<name>A0A9W9MPT3_9EURO</name>
<reference evidence="1" key="1">
    <citation type="submission" date="2022-11" db="EMBL/GenBank/DDBJ databases">
        <authorList>
            <person name="Petersen C."/>
        </authorList>
    </citation>
    <scope>NUCLEOTIDE SEQUENCE</scope>
    <source>
        <strain evidence="1">IBT 16849</strain>
    </source>
</reference>
<comment type="caution">
    <text evidence="1">The sequence shown here is derived from an EMBL/GenBank/DDBJ whole genome shotgun (WGS) entry which is preliminary data.</text>
</comment>